<gene>
    <name evidence="3" type="ORF">HINF_LOCUS24382</name>
    <name evidence="4" type="ORF">HINF_LOCUS30057</name>
</gene>
<feature type="domain" description="Myb-like" evidence="1">
    <location>
        <begin position="2"/>
        <end position="52"/>
    </location>
</feature>
<dbReference type="Proteomes" id="UP001642409">
    <property type="component" value="Unassembled WGS sequence"/>
</dbReference>
<dbReference type="InterPro" id="IPR017930">
    <property type="entry name" value="Myb_dom"/>
</dbReference>
<dbReference type="CDD" id="cd00167">
    <property type="entry name" value="SANT"/>
    <property type="match status" value="1"/>
</dbReference>
<proteinExistence type="predicted"/>
<dbReference type="InterPro" id="IPR001005">
    <property type="entry name" value="SANT/Myb"/>
</dbReference>
<organism evidence="3">
    <name type="scientific">Hexamita inflata</name>
    <dbReference type="NCBI Taxonomy" id="28002"/>
    <lineage>
        <taxon>Eukaryota</taxon>
        <taxon>Metamonada</taxon>
        <taxon>Diplomonadida</taxon>
        <taxon>Hexamitidae</taxon>
        <taxon>Hexamitinae</taxon>
        <taxon>Hexamita</taxon>
    </lineage>
</organism>
<keyword evidence="5" id="KW-1185">Reference proteome</keyword>
<protein>
    <submittedName>
        <fullName evidence="3">SANT/Myb domain</fullName>
    </submittedName>
    <submittedName>
        <fullName evidence="4">SANT/Myb_domain</fullName>
    </submittedName>
</protein>
<sequence length="110" mass="12920">MTSYSQKSRWSVEEDERLMSLLKQCNNNFREIAKYFSERSYNQVRSHYYNLLNKHEKTLKQQNTNVMAQNALVQINQINVSENKMNRFGIKNIKIVDESPASVPSMLGTQ</sequence>
<accession>A0AA86PJE0</accession>
<dbReference type="PROSITE" id="PS51294">
    <property type="entry name" value="HTH_MYB"/>
    <property type="match status" value="1"/>
</dbReference>
<name>A0AA86PJE0_9EUKA</name>
<dbReference type="SUPFAM" id="SSF46689">
    <property type="entry name" value="Homeodomain-like"/>
    <property type="match status" value="1"/>
</dbReference>
<dbReference type="EMBL" id="CAXDID020000098">
    <property type="protein sequence ID" value="CAL6025219.1"/>
    <property type="molecule type" value="Genomic_DNA"/>
</dbReference>
<feature type="domain" description="HTH myb-type" evidence="2">
    <location>
        <begin position="6"/>
        <end position="56"/>
    </location>
</feature>
<dbReference type="AlphaFoldDB" id="A0AA86PJE0"/>
<reference evidence="4 5" key="2">
    <citation type="submission" date="2024-07" db="EMBL/GenBank/DDBJ databases">
        <authorList>
            <person name="Akdeniz Z."/>
        </authorList>
    </citation>
    <scope>NUCLEOTIDE SEQUENCE [LARGE SCALE GENOMIC DNA]</scope>
</reference>
<evidence type="ECO:0000313" key="5">
    <source>
        <dbReference type="Proteomes" id="UP001642409"/>
    </source>
</evidence>
<evidence type="ECO:0000313" key="4">
    <source>
        <dbReference type="EMBL" id="CAL6025219.1"/>
    </source>
</evidence>
<dbReference type="Pfam" id="PF00249">
    <property type="entry name" value="Myb_DNA-binding"/>
    <property type="match status" value="1"/>
</dbReference>
<evidence type="ECO:0000313" key="3">
    <source>
        <dbReference type="EMBL" id="CAI9936737.1"/>
    </source>
</evidence>
<comment type="caution">
    <text evidence="3">The sequence shown here is derived from an EMBL/GenBank/DDBJ whole genome shotgun (WGS) entry which is preliminary data.</text>
</comment>
<dbReference type="InterPro" id="IPR009057">
    <property type="entry name" value="Homeodomain-like_sf"/>
</dbReference>
<dbReference type="EMBL" id="CATOUU010000642">
    <property type="protein sequence ID" value="CAI9936737.1"/>
    <property type="molecule type" value="Genomic_DNA"/>
</dbReference>
<evidence type="ECO:0000259" key="1">
    <source>
        <dbReference type="PROSITE" id="PS50090"/>
    </source>
</evidence>
<dbReference type="Gene3D" id="1.10.10.60">
    <property type="entry name" value="Homeodomain-like"/>
    <property type="match status" value="1"/>
</dbReference>
<evidence type="ECO:0000259" key="2">
    <source>
        <dbReference type="PROSITE" id="PS51294"/>
    </source>
</evidence>
<dbReference type="PROSITE" id="PS50090">
    <property type="entry name" value="MYB_LIKE"/>
    <property type="match status" value="1"/>
</dbReference>
<reference evidence="3" key="1">
    <citation type="submission" date="2023-06" db="EMBL/GenBank/DDBJ databases">
        <authorList>
            <person name="Kurt Z."/>
        </authorList>
    </citation>
    <scope>NUCLEOTIDE SEQUENCE</scope>
</reference>
<dbReference type="SMART" id="SM00717">
    <property type="entry name" value="SANT"/>
    <property type="match status" value="1"/>
</dbReference>